<keyword evidence="5" id="KW-1185">Reference proteome</keyword>
<accession>M2TGH6</accession>
<evidence type="ECO:0000313" key="4">
    <source>
        <dbReference type="EMBL" id="EMD96535.1"/>
    </source>
</evidence>
<dbReference type="AlphaFoldDB" id="M2TGH6"/>
<dbReference type="InterPro" id="IPR057683">
    <property type="entry name" value="DUF7923"/>
</dbReference>
<protein>
    <recommendedName>
        <fullName evidence="3">DUF7923 domain-containing protein</fullName>
    </recommendedName>
</protein>
<gene>
    <name evidence="4" type="ORF">COCHEDRAFT_1018441</name>
</gene>
<evidence type="ECO:0000313" key="5">
    <source>
        <dbReference type="Proteomes" id="UP000016936"/>
    </source>
</evidence>
<reference evidence="4 5" key="1">
    <citation type="journal article" date="2012" name="PLoS Pathog.">
        <title>Diverse lifestyles and strategies of plant pathogenesis encoded in the genomes of eighteen Dothideomycetes fungi.</title>
        <authorList>
            <person name="Ohm R.A."/>
            <person name="Feau N."/>
            <person name="Henrissat B."/>
            <person name="Schoch C.L."/>
            <person name="Horwitz B.A."/>
            <person name="Barry K.W."/>
            <person name="Condon B.J."/>
            <person name="Copeland A.C."/>
            <person name="Dhillon B."/>
            <person name="Glaser F."/>
            <person name="Hesse C.N."/>
            <person name="Kosti I."/>
            <person name="LaButti K."/>
            <person name="Lindquist E.A."/>
            <person name="Lucas S."/>
            <person name="Salamov A.A."/>
            <person name="Bradshaw R.E."/>
            <person name="Ciuffetti L."/>
            <person name="Hamelin R.C."/>
            <person name="Kema G.H.J."/>
            <person name="Lawrence C."/>
            <person name="Scott J.A."/>
            <person name="Spatafora J.W."/>
            <person name="Turgeon B.G."/>
            <person name="de Wit P.J.G.M."/>
            <person name="Zhong S."/>
            <person name="Goodwin S.B."/>
            <person name="Grigoriev I.V."/>
        </authorList>
    </citation>
    <scope>NUCLEOTIDE SEQUENCE [LARGE SCALE GENOMIC DNA]</scope>
    <source>
        <strain evidence="5">C5 / ATCC 48332 / race O</strain>
    </source>
</reference>
<evidence type="ECO:0000256" key="2">
    <source>
        <dbReference type="SAM" id="MobiDB-lite"/>
    </source>
</evidence>
<dbReference type="eggNOG" id="ENOG502QS69">
    <property type="taxonomic scope" value="Eukaryota"/>
</dbReference>
<proteinExistence type="predicted"/>
<evidence type="ECO:0000259" key="3">
    <source>
        <dbReference type="Pfam" id="PF25540"/>
    </source>
</evidence>
<dbReference type="Proteomes" id="UP000016936">
    <property type="component" value="Unassembled WGS sequence"/>
</dbReference>
<dbReference type="OMA" id="RITSFDW"/>
<keyword evidence="1" id="KW-0175">Coiled coil</keyword>
<evidence type="ECO:0000256" key="1">
    <source>
        <dbReference type="SAM" id="Coils"/>
    </source>
</evidence>
<dbReference type="HOGENOM" id="CLU_059986_0_0_1"/>
<dbReference type="PANTHER" id="PTHR37543">
    <property type="entry name" value="CCCH ZINC FINGER DNA BINDING PROTEIN (AFU_ORTHOLOGUE AFUA_5G12760)"/>
    <property type="match status" value="1"/>
</dbReference>
<feature type="compositionally biased region" description="Basic and acidic residues" evidence="2">
    <location>
        <begin position="287"/>
        <end position="324"/>
    </location>
</feature>
<dbReference type="OrthoDB" id="2270193at2759"/>
<feature type="domain" description="DUF7923" evidence="3">
    <location>
        <begin position="95"/>
        <end position="275"/>
    </location>
</feature>
<feature type="coiled-coil region" evidence="1">
    <location>
        <begin position="32"/>
        <end position="83"/>
    </location>
</feature>
<organism evidence="4 5">
    <name type="scientific">Cochliobolus heterostrophus (strain C5 / ATCC 48332 / race O)</name>
    <name type="common">Southern corn leaf blight fungus</name>
    <name type="synonym">Bipolaris maydis</name>
    <dbReference type="NCBI Taxonomy" id="701091"/>
    <lineage>
        <taxon>Eukaryota</taxon>
        <taxon>Fungi</taxon>
        <taxon>Dikarya</taxon>
        <taxon>Ascomycota</taxon>
        <taxon>Pezizomycotina</taxon>
        <taxon>Dothideomycetes</taxon>
        <taxon>Pleosporomycetidae</taxon>
        <taxon>Pleosporales</taxon>
        <taxon>Pleosporineae</taxon>
        <taxon>Pleosporaceae</taxon>
        <taxon>Bipolaris</taxon>
    </lineage>
</organism>
<dbReference type="Pfam" id="PF25540">
    <property type="entry name" value="DUF7923"/>
    <property type="match status" value="1"/>
</dbReference>
<reference evidence="5" key="2">
    <citation type="journal article" date="2013" name="PLoS Genet.">
        <title>Comparative genome structure, secondary metabolite, and effector coding capacity across Cochliobolus pathogens.</title>
        <authorList>
            <person name="Condon B.J."/>
            <person name="Leng Y."/>
            <person name="Wu D."/>
            <person name="Bushley K.E."/>
            <person name="Ohm R.A."/>
            <person name="Otillar R."/>
            <person name="Martin J."/>
            <person name="Schackwitz W."/>
            <person name="Grimwood J."/>
            <person name="MohdZainudin N."/>
            <person name="Xue C."/>
            <person name="Wang R."/>
            <person name="Manning V.A."/>
            <person name="Dhillon B."/>
            <person name="Tu Z.J."/>
            <person name="Steffenson B.J."/>
            <person name="Salamov A."/>
            <person name="Sun H."/>
            <person name="Lowry S."/>
            <person name="LaButti K."/>
            <person name="Han J."/>
            <person name="Copeland A."/>
            <person name="Lindquist E."/>
            <person name="Barry K."/>
            <person name="Schmutz J."/>
            <person name="Baker S.E."/>
            <person name="Ciuffetti L.M."/>
            <person name="Grigoriev I.V."/>
            <person name="Zhong S."/>
            <person name="Turgeon B.G."/>
        </authorList>
    </citation>
    <scope>NUCLEOTIDE SEQUENCE [LARGE SCALE GENOMIC DNA]</scope>
    <source>
        <strain evidence="5">C5 / ATCC 48332 / race O</strain>
    </source>
</reference>
<name>M2TGH6_COCH5</name>
<sequence length="397" mass="44730">MSELVVAGPAPPPPMTFRERLTQFRILEEKRCELIEELLDKLEKTEERLAQTELDLGSEQNVRRTLQAEIAETTRTMQAQIDESKAKEEALVQQQAKRPFVIVLIDADAEGFLFQDKYITRKAQGGESLADELNLRIREYLRELFEDADSLDIIVRVYANLEGMANYLVRLEKVRNLGQLRAFSTGFCGRITSFDWIDTGVGKEGGAGRKVRENLSFFALNTHLRHAIVACSPADLPASLLTTIPLEKLTLIESLPLPQSLTSLPIKTAKFHSLFPPPAPPKAVKPVVERSRSDRGHSEADIRRGDRDRDRDRDREIRRRDDRGGGGPQLQLMEQEHDGGGSTWLVIQPERSKSQVIDRRGDRRRAPSEDDSSSLSISIGPDNTVSVDSGRRRRIMG</sequence>
<dbReference type="PANTHER" id="PTHR37543:SF1">
    <property type="entry name" value="CCCH ZINC FINGER DNA BINDING PROTEIN (AFU_ORTHOLOGUE AFUA_5G12760)"/>
    <property type="match status" value="1"/>
</dbReference>
<dbReference type="EMBL" id="KB445569">
    <property type="protein sequence ID" value="EMD96535.1"/>
    <property type="molecule type" value="Genomic_DNA"/>
</dbReference>
<feature type="region of interest" description="Disordered" evidence="2">
    <location>
        <begin position="272"/>
        <end position="397"/>
    </location>
</feature>
<feature type="compositionally biased region" description="Basic and acidic residues" evidence="2">
    <location>
        <begin position="350"/>
        <end position="368"/>
    </location>
</feature>